<accession>A0ABT1MPG7</accession>
<gene>
    <name evidence="2" type="ORF">MLD63_02475</name>
</gene>
<organism evidence="2 3">
    <name type="scientific">Paracoccus albicereus</name>
    <dbReference type="NCBI Taxonomy" id="2922394"/>
    <lineage>
        <taxon>Bacteria</taxon>
        <taxon>Pseudomonadati</taxon>
        <taxon>Pseudomonadota</taxon>
        <taxon>Alphaproteobacteria</taxon>
        <taxon>Rhodobacterales</taxon>
        <taxon>Paracoccaceae</taxon>
        <taxon>Paracoccus</taxon>
    </lineage>
</organism>
<name>A0ABT1MPG7_9RHOB</name>
<sequence length="199" mass="22317">MRNWLFGVAIWTAAAGIAGAQPAHDPTWPCIQRKQPHLSLGQVWTGPQPDDATAAIARDPEVRRLAAYLEQRRVPMEDAEARITEFAEDADNQHLTALMSAVFHQIEPERSALIDGIARYGTSQQDLAKRIEARRAKMEELEAAASPDFDAIDAEEEALDWDERIFTDRRQSLTYVCETPIILEQRAFALGRAIASHLK</sequence>
<evidence type="ECO:0000313" key="2">
    <source>
        <dbReference type="EMBL" id="MCQ0969303.1"/>
    </source>
</evidence>
<keyword evidence="1" id="KW-0732">Signal</keyword>
<keyword evidence="2" id="KW-0614">Plasmid</keyword>
<geneLocation type="plasmid" evidence="2">
    <name>unnamed1</name>
</geneLocation>
<evidence type="ECO:0000256" key="1">
    <source>
        <dbReference type="SAM" id="SignalP"/>
    </source>
</evidence>
<dbReference type="Proteomes" id="UP001203945">
    <property type="component" value="Unassembled WGS sequence"/>
</dbReference>
<dbReference type="EMBL" id="JAKZEU010000001">
    <property type="protein sequence ID" value="MCQ0969303.1"/>
    <property type="molecule type" value="Genomic_DNA"/>
</dbReference>
<keyword evidence="3" id="KW-1185">Reference proteome</keyword>
<feature type="signal peptide" evidence="1">
    <location>
        <begin position="1"/>
        <end position="20"/>
    </location>
</feature>
<dbReference type="RefSeq" id="WP_255328254.1">
    <property type="nucleotide sequence ID" value="NZ_JAKZEU010000001.1"/>
</dbReference>
<evidence type="ECO:0000313" key="3">
    <source>
        <dbReference type="Proteomes" id="UP001203945"/>
    </source>
</evidence>
<reference evidence="2 3" key="1">
    <citation type="submission" date="2022-03" db="EMBL/GenBank/DDBJ databases">
        <authorList>
            <person name="He Y."/>
        </authorList>
    </citation>
    <scope>NUCLEOTIDE SEQUENCE [LARGE SCALE GENOMIC DNA]</scope>
    <source>
        <strain evidence="2 3">TK19116</strain>
        <plasmid evidence="2">unnamed1</plasmid>
    </source>
</reference>
<proteinExistence type="predicted"/>
<comment type="caution">
    <text evidence="2">The sequence shown here is derived from an EMBL/GenBank/DDBJ whole genome shotgun (WGS) entry which is preliminary data.</text>
</comment>
<protein>
    <submittedName>
        <fullName evidence="2">Uncharacterized protein</fullName>
    </submittedName>
</protein>
<feature type="chain" id="PRO_5047096878" evidence="1">
    <location>
        <begin position="21"/>
        <end position="199"/>
    </location>
</feature>